<dbReference type="Gene3D" id="1.10.510.10">
    <property type="entry name" value="Transferase(Phosphotransferase) domain 1"/>
    <property type="match status" value="1"/>
</dbReference>
<accession>A0A9Q0F495</accession>
<comment type="caution">
    <text evidence="1">The sequence shown here is derived from an EMBL/GenBank/DDBJ whole genome shotgun (WGS) entry which is preliminary data.</text>
</comment>
<dbReference type="EMBL" id="JAKUCV010007115">
    <property type="protein sequence ID" value="KAJ4824688.1"/>
    <property type="molecule type" value="Genomic_DNA"/>
</dbReference>
<dbReference type="Proteomes" id="UP001141552">
    <property type="component" value="Unassembled WGS sequence"/>
</dbReference>
<evidence type="ECO:0000313" key="2">
    <source>
        <dbReference type="Proteomes" id="UP001141552"/>
    </source>
</evidence>
<proteinExistence type="predicted"/>
<reference evidence="1" key="2">
    <citation type="journal article" date="2023" name="Plants (Basel)">
        <title>Annotation of the Turnera subulata (Passifloraceae) Draft Genome Reveals the S-Locus Evolved after the Divergence of Turneroideae from Passifloroideae in a Stepwise Manner.</title>
        <authorList>
            <person name="Henning P.M."/>
            <person name="Roalson E.H."/>
            <person name="Mir W."/>
            <person name="McCubbin A.G."/>
            <person name="Shore J.S."/>
        </authorList>
    </citation>
    <scope>NUCLEOTIDE SEQUENCE</scope>
    <source>
        <strain evidence="1">F60SS</strain>
    </source>
</reference>
<protein>
    <recommendedName>
        <fullName evidence="3">Protein kinase domain-containing protein</fullName>
    </recommendedName>
</protein>
<organism evidence="1 2">
    <name type="scientific">Turnera subulata</name>
    <dbReference type="NCBI Taxonomy" id="218843"/>
    <lineage>
        <taxon>Eukaryota</taxon>
        <taxon>Viridiplantae</taxon>
        <taxon>Streptophyta</taxon>
        <taxon>Embryophyta</taxon>
        <taxon>Tracheophyta</taxon>
        <taxon>Spermatophyta</taxon>
        <taxon>Magnoliopsida</taxon>
        <taxon>eudicotyledons</taxon>
        <taxon>Gunneridae</taxon>
        <taxon>Pentapetalae</taxon>
        <taxon>rosids</taxon>
        <taxon>fabids</taxon>
        <taxon>Malpighiales</taxon>
        <taxon>Passifloraceae</taxon>
        <taxon>Turnera</taxon>
    </lineage>
</organism>
<dbReference type="PANTHER" id="PTHR48055:SF56">
    <property type="entry name" value="PROTEIN KINASE DOMAIN-CONTAINING PROTEIN"/>
    <property type="match status" value="1"/>
</dbReference>
<sequence>MTSGNSSPWLSDTIKVVRLDRTARNRTAFTLVCHVRTKLTWKRRIDITIDIACALVFLHHECYHAIVRRCDVSSFGVLAMELATERRAVDRAVDDGEECLLEWARRVIGNGRNGVSRAAIPVVLLGSGAEEMCELMRVGISLTSSAAAIMFLVKIFVCSELLSRAI</sequence>
<keyword evidence="2" id="KW-1185">Reference proteome</keyword>
<dbReference type="GO" id="GO:0016020">
    <property type="term" value="C:membrane"/>
    <property type="evidence" value="ECO:0007669"/>
    <property type="project" value="TreeGrafter"/>
</dbReference>
<evidence type="ECO:0008006" key="3">
    <source>
        <dbReference type="Google" id="ProtNLM"/>
    </source>
</evidence>
<name>A0A9Q0F495_9ROSI</name>
<dbReference type="InterPro" id="IPR011009">
    <property type="entry name" value="Kinase-like_dom_sf"/>
</dbReference>
<evidence type="ECO:0000313" key="1">
    <source>
        <dbReference type="EMBL" id="KAJ4824688.1"/>
    </source>
</evidence>
<dbReference type="OrthoDB" id="676979at2759"/>
<gene>
    <name evidence="1" type="ORF">Tsubulata_015034</name>
</gene>
<dbReference type="SUPFAM" id="SSF56112">
    <property type="entry name" value="Protein kinase-like (PK-like)"/>
    <property type="match status" value="1"/>
</dbReference>
<dbReference type="PANTHER" id="PTHR48055">
    <property type="entry name" value="LEUCINE-RICH REPEAT RECEPTOR PROTEIN KINASE EMS1"/>
    <property type="match status" value="1"/>
</dbReference>
<reference evidence="1" key="1">
    <citation type="submission" date="2022-02" db="EMBL/GenBank/DDBJ databases">
        <authorList>
            <person name="Henning P.M."/>
            <person name="McCubbin A.G."/>
            <person name="Shore J.S."/>
        </authorList>
    </citation>
    <scope>NUCLEOTIDE SEQUENCE</scope>
    <source>
        <strain evidence="1">F60SS</strain>
        <tissue evidence="1">Leaves</tissue>
    </source>
</reference>
<dbReference type="InterPro" id="IPR051564">
    <property type="entry name" value="LRR_receptor-like_kinase"/>
</dbReference>
<dbReference type="AlphaFoldDB" id="A0A9Q0F495"/>